<feature type="transmembrane region" description="Helical" evidence="1">
    <location>
        <begin position="198"/>
        <end position="223"/>
    </location>
</feature>
<dbReference type="GO" id="GO:0060271">
    <property type="term" value="P:cilium assembly"/>
    <property type="evidence" value="ECO:0007669"/>
    <property type="project" value="InterPro"/>
</dbReference>
<dbReference type="Pfam" id="PF09773">
    <property type="entry name" value="Meckelin"/>
    <property type="match status" value="1"/>
</dbReference>
<feature type="transmembrane region" description="Helical" evidence="1">
    <location>
        <begin position="592"/>
        <end position="612"/>
    </location>
</feature>
<keyword evidence="1" id="KW-0472">Membrane</keyword>
<dbReference type="Proteomes" id="UP001046870">
    <property type="component" value="Chromosome 7"/>
</dbReference>
<feature type="transmembrane region" description="Helical" evidence="1">
    <location>
        <begin position="564"/>
        <end position="586"/>
    </location>
</feature>
<dbReference type="GO" id="GO:0036038">
    <property type="term" value="C:MKS complex"/>
    <property type="evidence" value="ECO:0007669"/>
    <property type="project" value="InterPro"/>
</dbReference>
<accession>A0A9D3Q5P9</accession>
<reference evidence="2" key="1">
    <citation type="submission" date="2021-01" db="EMBL/GenBank/DDBJ databases">
        <authorList>
            <person name="Zahm M."/>
            <person name="Roques C."/>
            <person name="Cabau C."/>
            <person name="Klopp C."/>
            <person name="Donnadieu C."/>
            <person name="Jouanno E."/>
            <person name="Lampietro C."/>
            <person name="Louis A."/>
            <person name="Herpin A."/>
            <person name="Echchiki A."/>
            <person name="Berthelot C."/>
            <person name="Parey E."/>
            <person name="Roest-Crollius H."/>
            <person name="Braasch I."/>
            <person name="Postlethwait J."/>
            <person name="Bobe J."/>
            <person name="Montfort J."/>
            <person name="Bouchez O."/>
            <person name="Begum T."/>
            <person name="Mejri S."/>
            <person name="Adams A."/>
            <person name="Chen W.-J."/>
            <person name="Guiguen Y."/>
        </authorList>
    </citation>
    <scope>NUCLEOTIDE SEQUENCE</scope>
    <source>
        <strain evidence="2">YG-15Mar2019-1</strain>
        <tissue evidence="2">Brain</tissue>
    </source>
</reference>
<name>A0A9D3Q5P9_MEGAT</name>
<dbReference type="OrthoDB" id="419138at2759"/>
<protein>
    <recommendedName>
        <fullName evidence="4">Meckelin</fullName>
    </recommendedName>
</protein>
<keyword evidence="3" id="KW-1185">Reference proteome</keyword>
<evidence type="ECO:0000313" key="2">
    <source>
        <dbReference type="EMBL" id="KAG7473551.1"/>
    </source>
</evidence>
<feature type="transmembrane region" description="Helical" evidence="1">
    <location>
        <begin position="322"/>
        <end position="343"/>
    </location>
</feature>
<proteinExistence type="predicted"/>
<keyword evidence="1" id="KW-1133">Transmembrane helix</keyword>
<dbReference type="InterPro" id="IPR019170">
    <property type="entry name" value="Meckelin"/>
</dbReference>
<keyword evidence="1" id="KW-0812">Transmembrane</keyword>
<comment type="caution">
    <text evidence="2">The sequence shown here is derived from an EMBL/GenBank/DDBJ whole genome shotgun (WGS) entry which is preliminary data.</text>
</comment>
<evidence type="ECO:0000256" key="1">
    <source>
        <dbReference type="SAM" id="Phobius"/>
    </source>
</evidence>
<feature type="transmembrane region" description="Helical" evidence="1">
    <location>
        <begin position="363"/>
        <end position="388"/>
    </location>
</feature>
<feature type="transmembrane region" description="Helical" evidence="1">
    <location>
        <begin position="247"/>
        <end position="277"/>
    </location>
</feature>
<evidence type="ECO:0008006" key="4">
    <source>
        <dbReference type="Google" id="ProtNLM"/>
    </source>
</evidence>
<gene>
    <name evidence="2" type="ORF">MATL_G00097060</name>
</gene>
<evidence type="ECO:0000313" key="3">
    <source>
        <dbReference type="Proteomes" id="UP001046870"/>
    </source>
</evidence>
<dbReference type="AlphaFoldDB" id="A0A9D3Q5P9"/>
<dbReference type="PANTHER" id="PTHR21274">
    <property type="entry name" value="MECKELIN"/>
    <property type="match status" value="1"/>
</dbReference>
<dbReference type="EMBL" id="JAFDVH010000007">
    <property type="protein sequence ID" value="KAG7473551.1"/>
    <property type="molecule type" value="Genomic_DNA"/>
</dbReference>
<organism evidence="2 3">
    <name type="scientific">Megalops atlanticus</name>
    <name type="common">Tarpon</name>
    <name type="synonym">Clupea gigantea</name>
    <dbReference type="NCBI Taxonomy" id="7932"/>
    <lineage>
        <taxon>Eukaryota</taxon>
        <taxon>Metazoa</taxon>
        <taxon>Chordata</taxon>
        <taxon>Craniata</taxon>
        <taxon>Vertebrata</taxon>
        <taxon>Euteleostomi</taxon>
        <taxon>Actinopterygii</taxon>
        <taxon>Neopterygii</taxon>
        <taxon>Teleostei</taxon>
        <taxon>Elopiformes</taxon>
        <taxon>Megalopidae</taxon>
        <taxon>Megalops</taxon>
    </lineage>
</organism>
<sequence>MLCPDTQQRLDAAYVFGTTYQQSCTIPVLELLSRFPEPVFYQLYLQYQDSKGVDKMWPIPVQNLNQMSSTSGSSRDVRRFFLVDGLTGRANSLTESPQSVRYLRRLLLSVYVPTNNPGDIPPFQLMVEYSTLTVPSSTAAQVSFSVTYSMNEETMQRNTAISVGVLGILSLLLAMLETNSWSRRAGQQYISLTTIAKALSFLIGNLANTFFFVTFGTGVYWLIAFKGQSSTVDKVLPSPGGTVETDFIIFFSLAFAFKALQLIHLLIIQVSISIFLIDWEKPRNTANGKESHDHGLSVSAWRTFFVANEWNEIQTMRKLNPVLQLLLVLLIMQVIGVENIASRDLSLTILPGGEEYTAPWSPILRYGLTASVWLAVGLVQVLFHLVIYERFVEDKIRQFVDLCALSNVSVFILVHRCYGYYIHGRSVHGHADVNMEAIRANLRREEENLCALRGLEPNSETQTFEVALTERVRQRLDRILLTMKEASVATHQHGGAEGPQEQITKAYYSMNRFLSSFIEHAHKDMDYILKDKLLLERIMKYEFQQPIERTIFYRDPDSITFSNVLYYGHELTLLLFDTLLFCIIDLGSQDLVLATILTFAVQQVIAMLRCYISRHNVSKKTLVDKCFLI</sequence>
<dbReference type="PANTHER" id="PTHR21274:SF1">
    <property type="entry name" value="TRANSMEMBRANE PROTEIN 67"/>
    <property type="match status" value="1"/>
</dbReference>
<feature type="transmembrane region" description="Helical" evidence="1">
    <location>
        <begin position="159"/>
        <end position="177"/>
    </location>
</feature>